<evidence type="ECO:0000313" key="1">
    <source>
        <dbReference type="EMBL" id="SEL13703.1"/>
    </source>
</evidence>
<organism evidence="1 2">
    <name type="scientific">Sphingomonas palmae</name>
    <dbReference type="NCBI Taxonomy" id="1855283"/>
    <lineage>
        <taxon>Bacteria</taxon>
        <taxon>Pseudomonadati</taxon>
        <taxon>Pseudomonadota</taxon>
        <taxon>Alphaproteobacteria</taxon>
        <taxon>Sphingomonadales</taxon>
        <taxon>Sphingomonadaceae</taxon>
        <taxon>Sphingomonas</taxon>
    </lineage>
</organism>
<dbReference type="CDD" id="cd08054">
    <property type="entry name" value="gp6"/>
    <property type="match status" value="1"/>
</dbReference>
<name>A0A1H7MR65_9SPHN</name>
<dbReference type="STRING" id="1855283.SAMN05216382_1570"/>
<sequence length="180" mass="18334">MTVTNGPGAVALGGEDRASAVAAIKAQLRVASGDEDALIAGYAEAALGVAEQFLAQVLIAREASVVLVEAGAAWQLLPVAPVSAITAVVAAGTALPIADYAVDVDAEARGWVRTARRASVTVRAGLASDWAGLPAAVRQGVVMLAAHLFEHRGGEASVPAAVTALWRPFRRLALTRAVHA</sequence>
<proteinExistence type="predicted"/>
<evidence type="ECO:0000313" key="2">
    <source>
        <dbReference type="Proteomes" id="UP000199214"/>
    </source>
</evidence>
<dbReference type="RefSeq" id="WP_093004947.1">
    <property type="nucleotide sequence ID" value="NZ_FNZZ01000002.1"/>
</dbReference>
<dbReference type="Proteomes" id="UP000199214">
    <property type="component" value="Unassembled WGS sequence"/>
</dbReference>
<dbReference type="EMBL" id="FNZZ01000002">
    <property type="protein sequence ID" value="SEL13703.1"/>
    <property type="molecule type" value="Genomic_DNA"/>
</dbReference>
<keyword evidence="2" id="KW-1185">Reference proteome</keyword>
<reference evidence="2" key="1">
    <citation type="submission" date="2016-10" db="EMBL/GenBank/DDBJ databases">
        <authorList>
            <person name="Varghese N."/>
            <person name="Submissions S."/>
        </authorList>
    </citation>
    <scope>NUCLEOTIDE SEQUENCE [LARGE SCALE GENOMIC DNA]</scope>
    <source>
        <strain evidence="2">JS21-1</strain>
    </source>
</reference>
<dbReference type="Gene3D" id="1.10.3230.30">
    <property type="entry name" value="Phage gp6-like head-tail connector protein"/>
    <property type="match status" value="1"/>
</dbReference>
<accession>A0A1H7MR65</accession>
<dbReference type="OrthoDB" id="8478788at2"/>
<dbReference type="AlphaFoldDB" id="A0A1H7MR65"/>
<dbReference type="InterPro" id="IPR011738">
    <property type="entry name" value="Phage_CHP"/>
</dbReference>
<dbReference type="NCBIfam" id="TIGR02215">
    <property type="entry name" value="phage_chp_gp8"/>
    <property type="match status" value="1"/>
</dbReference>
<protein>
    <recommendedName>
        <fullName evidence="3">Phage gp6-like head-tail connector protein</fullName>
    </recommendedName>
</protein>
<gene>
    <name evidence="1" type="ORF">SAMN05216382_1570</name>
</gene>
<evidence type="ECO:0008006" key="3">
    <source>
        <dbReference type="Google" id="ProtNLM"/>
    </source>
</evidence>